<reference evidence="1 2" key="1">
    <citation type="journal article" date="2013" name="Genome Announc.">
        <title>Draft Genome Sequence of Sphingobium lactosutens Strain DS20T, Isolated from a Hexachlorocyclohexane Dumpsite.</title>
        <authorList>
            <person name="Kumar R."/>
            <person name="Dwivedi V."/>
            <person name="Negi V."/>
            <person name="Khurana J.P."/>
            <person name="Lal R."/>
        </authorList>
    </citation>
    <scope>NUCLEOTIDE SEQUENCE [LARGE SCALE GENOMIC DNA]</scope>
    <source>
        <strain evidence="1 2">DS20</strain>
    </source>
</reference>
<dbReference type="EMBL" id="ATDP01000097">
    <property type="protein sequence ID" value="EQB13235.1"/>
    <property type="molecule type" value="Genomic_DNA"/>
</dbReference>
<organism evidence="1 2">
    <name type="scientific">Sphingobium lactosutens DS20</name>
    <dbReference type="NCBI Taxonomy" id="1331060"/>
    <lineage>
        <taxon>Bacteria</taxon>
        <taxon>Pseudomonadati</taxon>
        <taxon>Pseudomonadota</taxon>
        <taxon>Alphaproteobacteria</taxon>
        <taxon>Sphingomonadales</taxon>
        <taxon>Sphingomonadaceae</taxon>
        <taxon>Sphingobium</taxon>
    </lineage>
</organism>
<gene>
    <name evidence="1" type="ORF">RLDS_15955</name>
</gene>
<dbReference type="AlphaFoldDB" id="T0IN63"/>
<evidence type="ECO:0000313" key="1">
    <source>
        <dbReference type="EMBL" id="EQB13235.1"/>
    </source>
</evidence>
<dbReference type="Proteomes" id="UP000015531">
    <property type="component" value="Unassembled WGS sequence"/>
</dbReference>
<evidence type="ECO:0000313" key="2">
    <source>
        <dbReference type="Proteomes" id="UP000015531"/>
    </source>
</evidence>
<keyword evidence="2" id="KW-1185">Reference proteome</keyword>
<name>T0IN63_9SPHN</name>
<sequence>MASDNSCDRGVVANDKMAGLISLVNADPASGDVDRPNRILFDAINPTA</sequence>
<protein>
    <submittedName>
        <fullName evidence="1">Uncharacterized protein</fullName>
    </submittedName>
</protein>
<comment type="caution">
    <text evidence="1">The sequence shown here is derived from an EMBL/GenBank/DDBJ whole genome shotgun (WGS) entry which is preliminary data.</text>
</comment>
<proteinExistence type="predicted"/>
<accession>T0IN63</accession>